<evidence type="ECO:0000256" key="6">
    <source>
        <dbReference type="ARBA" id="ARBA00023284"/>
    </source>
</evidence>
<dbReference type="Proteomes" id="UP000189462">
    <property type="component" value="Unassembled WGS sequence"/>
</dbReference>
<name>A0A1V3NDD3_9GAMM</name>
<dbReference type="PANTHER" id="PTHR35891:SF2">
    <property type="entry name" value="THIOL:DISULFIDE INTERCHANGE PROTEIN DSBA"/>
    <property type="match status" value="1"/>
</dbReference>
<feature type="chain" id="PRO_5012911842" description="Thiol:disulfide interchange protein" evidence="9">
    <location>
        <begin position="25"/>
        <end position="216"/>
    </location>
</feature>
<keyword evidence="12" id="KW-1185">Reference proteome</keyword>
<dbReference type="RefSeq" id="WP_077279571.1">
    <property type="nucleotide sequence ID" value="NZ_MVBK01000081.1"/>
</dbReference>
<dbReference type="InterPro" id="IPR023205">
    <property type="entry name" value="DsbA/DsbL"/>
</dbReference>
<organism evidence="11 12">
    <name type="scientific">Thioalkalivibrio denitrificans</name>
    <dbReference type="NCBI Taxonomy" id="108003"/>
    <lineage>
        <taxon>Bacteria</taxon>
        <taxon>Pseudomonadati</taxon>
        <taxon>Pseudomonadota</taxon>
        <taxon>Gammaproteobacteria</taxon>
        <taxon>Chromatiales</taxon>
        <taxon>Ectothiorhodospiraceae</taxon>
        <taxon>Thioalkalivibrio</taxon>
    </lineage>
</organism>
<comment type="caution">
    <text evidence="11">The sequence shown here is derived from an EMBL/GenBank/DDBJ whole genome shotgun (WGS) entry which is preliminary data.</text>
</comment>
<comment type="subcellular location">
    <subcellularLocation>
        <location evidence="1 7">Periplasm</location>
    </subcellularLocation>
</comment>
<evidence type="ECO:0000313" key="12">
    <source>
        <dbReference type="Proteomes" id="UP000189462"/>
    </source>
</evidence>
<sequence>MTRTLTRLLTLVALSSLLALGAKANEPAEGIDYQVIDPVPTQAEAGRVEVVELFWYGCPHCYNFEPHVHQWKERHADNVTFRYIPAVFNDLWAFHARVFYAAEALDLLDTLHTPFFHAIHAQGRRMADERSVLRFVEQQGVDPARFRAAMISDEVTAKVREAIQMTREYRIEGVPAVVVDGRHLVSPSMSGSFERMVGVMDYLVERAAQETTASRQ</sequence>
<evidence type="ECO:0000259" key="10">
    <source>
        <dbReference type="PROSITE" id="PS51352"/>
    </source>
</evidence>
<evidence type="ECO:0000256" key="3">
    <source>
        <dbReference type="ARBA" id="ARBA00022729"/>
    </source>
</evidence>
<dbReference type="GO" id="GO:0042597">
    <property type="term" value="C:periplasmic space"/>
    <property type="evidence" value="ECO:0007669"/>
    <property type="project" value="UniProtKB-SubCell"/>
</dbReference>
<feature type="signal peptide" evidence="9">
    <location>
        <begin position="1"/>
        <end position="24"/>
    </location>
</feature>
<dbReference type="InterPro" id="IPR017937">
    <property type="entry name" value="Thioredoxin_CS"/>
</dbReference>
<comment type="similarity">
    <text evidence="2">Belongs to the thioredoxin family. DsbA subfamily.</text>
</comment>
<dbReference type="InterPro" id="IPR013766">
    <property type="entry name" value="Thioredoxin_domain"/>
</dbReference>
<dbReference type="GO" id="GO:0015036">
    <property type="term" value="F:disulfide oxidoreductase activity"/>
    <property type="evidence" value="ECO:0007669"/>
    <property type="project" value="UniProtKB-ARBA"/>
</dbReference>
<evidence type="ECO:0000256" key="2">
    <source>
        <dbReference type="ARBA" id="ARBA00005791"/>
    </source>
</evidence>
<keyword evidence="6" id="KW-0676">Redox-active center</keyword>
<keyword evidence="3 9" id="KW-0732">Signal</keyword>
<evidence type="ECO:0000256" key="7">
    <source>
        <dbReference type="PIRNR" id="PIRNR001488"/>
    </source>
</evidence>
<keyword evidence="4 7" id="KW-0574">Periplasm</keyword>
<dbReference type="Gene3D" id="3.40.30.10">
    <property type="entry name" value="Glutaredoxin"/>
    <property type="match status" value="1"/>
</dbReference>
<dbReference type="PIRSF" id="PIRSF001488">
    <property type="entry name" value="Tdi_protein"/>
    <property type="match status" value="1"/>
</dbReference>
<dbReference type="InterPro" id="IPR001853">
    <property type="entry name" value="DSBA-like_thioredoxin_dom"/>
</dbReference>
<dbReference type="OrthoDB" id="9784896at2"/>
<dbReference type="PANTHER" id="PTHR35891">
    <property type="entry name" value="THIOL:DISULFIDE INTERCHANGE PROTEIN DSBA"/>
    <property type="match status" value="1"/>
</dbReference>
<dbReference type="EMBL" id="MVBK01000081">
    <property type="protein sequence ID" value="OOG22953.1"/>
    <property type="molecule type" value="Genomic_DNA"/>
</dbReference>
<dbReference type="STRING" id="108003.B1C78_12905"/>
<accession>A0A1V3NDD3</accession>
<dbReference type="InterPro" id="IPR050824">
    <property type="entry name" value="Thiol_disulfide_DsbA"/>
</dbReference>
<evidence type="ECO:0000256" key="5">
    <source>
        <dbReference type="ARBA" id="ARBA00023157"/>
    </source>
</evidence>
<dbReference type="PROSITE" id="PS51352">
    <property type="entry name" value="THIOREDOXIN_2"/>
    <property type="match status" value="1"/>
</dbReference>
<evidence type="ECO:0000256" key="4">
    <source>
        <dbReference type="ARBA" id="ARBA00022764"/>
    </source>
</evidence>
<dbReference type="Pfam" id="PF01323">
    <property type="entry name" value="DSBA"/>
    <property type="match status" value="1"/>
</dbReference>
<evidence type="ECO:0000313" key="11">
    <source>
        <dbReference type="EMBL" id="OOG22953.1"/>
    </source>
</evidence>
<dbReference type="InterPro" id="IPR036249">
    <property type="entry name" value="Thioredoxin-like_sf"/>
</dbReference>
<gene>
    <name evidence="11" type="ORF">B1C78_12905</name>
</gene>
<keyword evidence="5 7" id="KW-1015">Disulfide bond</keyword>
<feature type="domain" description="Thioredoxin" evidence="10">
    <location>
        <begin position="17"/>
        <end position="164"/>
    </location>
</feature>
<dbReference type="AlphaFoldDB" id="A0A1V3NDD3"/>
<evidence type="ECO:0000256" key="9">
    <source>
        <dbReference type="SAM" id="SignalP"/>
    </source>
</evidence>
<protein>
    <recommendedName>
        <fullName evidence="7">Thiol:disulfide interchange protein</fullName>
    </recommendedName>
</protein>
<dbReference type="PROSITE" id="PS00194">
    <property type="entry name" value="THIOREDOXIN_1"/>
    <property type="match status" value="1"/>
</dbReference>
<feature type="disulfide bond" description="Redox-active" evidence="8">
    <location>
        <begin position="58"/>
        <end position="61"/>
    </location>
</feature>
<reference evidence="11 12" key="1">
    <citation type="submission" date="2017-02" db="EMBL/GenBank/DDBJ databases">
        <title>Genomic diversity within the haloalkaliphilic genus Thioalkalivibrio.</title>
        <authorList>
            <person name="Ahn A.-C."/>
            <person name="Meier-Kolthoff J."/>
            <person name="Overmars L."/>
            <person name="Richter M."/>
            <person name="Woyke T."/>
            <person name="Sorokin D.Y."/>
            <person name="Muyzer G."/>
        </authorList>
    </citation>
    <scope>NUCLEOTIDE SEQUENCE [LARGE SCALE GENOMIC DNA]</scope>
    <source>
        <strain evidence="11 12">ALJD</strain>
    </source>
</reference>
<dbReference type="SUPFAM" id="SSF52833">
    <property type="entry name" value="Thioredoxin-like"/>
    <property type="match status" value="1"/>
</dbReference>
<evidence type="ECO:0000256" key="1">
    <source>
        <dbReference type="ARBA" id="ARBA00004418"/>
    </source>
</evidence>
<dbReference type="CDD" id="cd03019">
    <property type="entry name" value="DsbA_DsbA"/>
    <property type="match status" value="1"/>
</dbReference>
<proteinExistence type="inferred from homology"/>
<evidence type="ECO:0000256" key="8">
    <source>
        <dbReference type="PIRSR" id="PIRSR001488-1"/>
    </source>
</evidence>